<dbReference type="EMBL" id="JAQNDN010000003">
    <property type="protein sequence ID" value="MDC0667966.1"/>
    <property type="molecule type" value="Genomic_DNA"/>
</dbReference>
<feature type="region of interest" description="Disordered" evidence="1">
    <location>
        <begin position="48"/>
        <end position="108"/>
    </location>
</feature>
<name>A0ABT5B1I0_9BACT</name>
<keyword evidence="4" id="KW-1185">Reference proteome</keyword>
<feature type="signal peptide" evidence="2">
    <location>
        <begin position="1"/>
        <end position="16"/>
    </location>
</feature>
<comment type="caution">
    <text evidence="3">The sequence shown here is derived from an EMBL/GenBank/DDBJ whole genome shotgun (WGS) entry which is preliminary data.</text>
</comment>
<accession>A0ABT5B1I0</accession>
<dbReference type="PROSITE" id="PS51257">
    <property type="entry name" value="PROKAR_LIPOPROTEIN"/>
    <property type="match status" value="1"/>
</dbReference>
<proteinExistence type="predicted"/>
<reference evidence="3 4" key="1">
    <citation type="submission" date="2022-11" db="EMBL/GenBank/DDBJ databases">
        <title>Minimal conservation of predation-associated metabolite biosynthetic gene clusters underscores biosynthetic potential of Myxococcota including descriptions for ten novel species: Archangium lansinium sp. nov., Myxococcus landrumus sp. nov., Nannocystis bai.</title>
        <authorList>
            <person name="Ahearne A."/>
            <person name="Stevens C."/>
            <person name="Dowd S."/>
        </authorList>
    </citation>
    <scope>NUCLEOTIDE SEQUENCE [LARGE SCALE GENOMIC DNA]</scope>
    <source>
        <strain evidence="3 4">NCELM</strain>
    </source>
</reference>
<feature type="chain" id="PRO_5046429652" evidence="2">
    <location>
        <begin position="17"/>
        <end position="613"/>
    </location>
</feature>
<keyword evidence="2" id="KW-0732">Signal</keyword>
<evidence type="ECO:0000313" key="3">
    <source>
        <dbReference type="EMBL" id="MDC0667966.1"/>
    </source>
</evidence>
<gene>
    <name evidence="3" type="ORF">POL58_09475</name>
</gene>
<protein>
    <submittedName>
        <fullName evidence="3">Uncharacterized protein</fullName>
    </submittedName>
</protein>
<evidence type="ECO:0000313" key="4">
    <source>
        <dbReference type="Proteomes" id="UP001217838"/>
    </source>
</evidence>
<dbReference type="Proteomes" id="UP001217838">
    <property type="component" value="Unassembled WGS sequence"/>
</dbReference>
<sequence>MRLAFAVPLVFVLACADGFPDTATLDVGTTFDTSTSTSTSTTAATTWDTTISFDPTGDRPTTSGSTTTGDTTTGDTTTGDSTTGDPPDSARQYDLDEDGQPDTDLSIGPCSQSADLTCLRVASDLVPVLEVSLSPLPDQCDGNLFGAPRITLIGDHDGDGLAEVAARHCRFDGVQGPPSLAVVTLGTATVSARTDAPAVQDHAWTDDLRDPDGRRHPFLAPSYGDGENPLGDWGRLCVYRPDLPPGDGCGPGFSVIPTLLGPGEFREVGGTLQDLDGDGWEDINLLYHRRQHTVSAATLALVHDLEYDVAASTEPQSPKWFHSGRNYGTHAAVVGGDGKERIVVVGGTPVGSFTDDLCNVSRFLAVIESTPAQPATRKLAWSTYFSFSSTIFATYDPQYVGDPMADVARLADAVDGCIHRFRDSRTVMDGKEVVLVNYFAMDAPVDLCLDEQFALYQPPTWTDEKADAWYGCFAKNKKSPGVWGMQVVDERTGQALTGGQQTYVWGWSDQIVPGEVVYLVEYLPPKHLWDLSDVAPSALQVQALVSGLWQSRGTFPLAGRPKLQQLTPTGPRGVGSATTFAELTLHPGDPPGVELEDGTVVGFDPRSDTWVVR</sequence>
<dbReference type="RefSeq" id="WP_271996593.1">
    <property type="nucleotide sequence ID" value="NZ_JAQNDN010000003.1"/>
</dbReference>
<evidence type="ECO:0000256" key="2">
    <source>
        <dbReference type="SAM" id="SignalP"/>
    </source>
</evidence>
<evidence type="ECO:0000256" key="1">
    <source>
        <dbReference type="SAM" id="MobiDB-lite"/>
    </source>
</evidence>
<feature type="compositionally biased region" description="Low complexity" evidence="1">
    <location>
        <begin position="48"/>
        <end position="89"/>
    </location>
</feature>
<organism evidence="3 4">
    <name type="scientific">Nannocystis radixulma</name>
    <dbReference type="NCBI Taxonomy" id="2995305"/>
    <lineage>
        <taxon>Bacteria</taxon>
        <taxon>Pseudomonadati</taxon>
        <taxon>Myxococcota</taxon>
        <taxon>Polyangia</taxon>
        <taxon>Nannocystales</taxon>
        <taxon>Nannocystaceae</taxon>
        <taxon>Nannocystis</taxon>
    </lineage>
</organism>